<sequence>MKETVEIYGLDCKNKKFIEHEYVIYETEDKDKINPGRLFVSQDGIKLQFNSDQILYKLENVKRCFFKDENVIVIEYYDPINDNFSTNYLNTDVPEKICYNVLCIFSYIAAA</sequence>
<evidence type="ECO:0000313" key="3">
    <source>
        <dbReference type="Proteomes" id="UP000078046"/>
    </source>
</evidence>
<dbReference type="Pfam" id="PF25328">
    <property type="entry name" value="PH_MADD"/>
    <property type="match status" value="1"/>
</dbReference>
<reference evidence="2 3" key="1">
    <citation type="submission" date="2016-04" db="EMBL/GenBank/DDBJ databases">
        <title>The genome of Intoshia linei affirms orthonectids as highly simplified spiralians.</title>
        <authorList>
            <person name="Mikhailov K.V."/>
            <person name="Slusarev G.S."/>
            <person name="Nikitin M.A."/>
            <person name="Logacheva M.D."/>
            <person name="Penin A."/>
            <person name="Aleoshin V."/>
            <person name="Panchin Y.V."/>
        </authorList>
    </citation>
    <scope>NUCLEOTIDE SEQUENCE [LARGE SCALE GENOMIC DNA]</scope>
    <source>
        <strain evidence="2">Intl2013</strain>
        <tissue evidence="2">Whole animal</tissue>
    </source>
</reference>
<dbReference type="GO" id="GO:0042981">
    <property type="term" value="P:regulation of apoptotic process"/>
    <property type="evidence" value="ECO:0007669"/>
    <property type="project" value="TreeGrafter"/>
</dbReference>
<comment type="caution">
    <text evidence="2">The sequence shown here is derived from an EMBL/GenBank/DDBJ whole genome shotgun (WGS) entry which is preliminary data.</text>
</comment>
<dbReference type="GO" id="GO:0005829">
    <property type="term" value="C:cytosol"/>
    <property type="evidence" value="ECO:0007669"/>
    <property type="project" value="TreeGrafter"/>
</dbReference>
<gene>
    <name evidence="2" type="ORF">A3Q56_07170</name>
</gene>
<dbReference type="InterPro" id="IPR057469">
    <property type="entry name" value="PH_MADD"/>
</dbReference>
<dbReference type="PANTHER" id="PTHR13008:SF7">
    <property type="entry name" value="MAP KINASE-ACTIVATING DEATH DOMAIN PROTEIN"/>
    <property type="match status" value="1"/>
</dbReference>
<dbReference type="OrthoDB" id="6282239at2759"/>
<dbReference type="GO" id="GO:0032483">
    <property type="term" value="P:regulation of Rab protein signal transduction"/>
    <property type="evidence" value="ECO:0007669"/>
    <property type="project" value="TreeGrafter"/>
</dbReference>
<dbReference type="Proteomes" id="UP000078046">
    <property type="component" value="Unassembled WGS sequence"/>
</dbReference>
<dbReference type="PANTHER" id="PTHR13008">
    <property type="entry name" value="MAP-KINASE ACTIVATING DEATH DOMAIN PROTEIN MADD /DENN/AEX-3 C.ELEGANS"/>
    <property type="match status" value="1"/>
</dbReference>
<feature type="domain" description="MAP kinase-activating death" evidence="1">
    <location>
        <begin position="29"/>
        <end position="107"/>
    </location>
</feature>
<dbReference type="AlphaFoldDB" id="A0A177ASY6"/>
<dbReference type="GO" id="GO:0005085">
    <property type="term" value="F:guanyl-nucleotide exchange factor activity"/>
    <property type="evidence" value="ECO:0007669"/>
    <property type="project" value="TreeGrafter"/>
</dbReference>
<proteinExistence type="predicted"/>
<organism evidence="2 3">
    <name type="scientific">Intoshia linei</name>
    <dbReference type="NCBI Taxonomy" id="1819745"/>
    <lineage>
        <taxon>Eukaryota</taxon>
        <taxon>Metazoa</taxon>
        <taxon>Spiralia</taxon>
        <taxon>Lophotrochozoa</taxon>
        <taxon>Mesozoa</taxon>
        <taxon>Orthonectida</taxon>
        <taxon>Rhopaluridae</taxon>
        <taxon>Intoshia</taxon>
    </lineage>
</organism>
<dbReference type="EMBL" id="LWCA01001438">
    <property type="protein sequence ID" value="OAF65118.1"/>
    <property type="molecule type" value="Genomic_DNA"/>
</dbReference>
<evidence type="ECO:0000259" key="1">
    <source>
        <dbReference type="Pfam" id="PF25328"/>
    </source>
</evidence>
<name>A0A177ASY6_9BILA</name>
<protein>
    <recommendedName>
        <fullName evidence="1">MAP kinase-activating death domain-containing protein</fullName>
    </recommendedName>
</protein>
<evidence type="ECO:0000313" key="2">
    <source>
        <dbReference type="EMBL" id="OAF65118.1"/>
    </source>
</evidence>
<accession>A0A177ASY6</accession>
<dbReference type="InterPro" id="IPR039980">
    <property type="entry name" value="MADD"/>
</dbReference>
<keyword evidence="3" id="KW-1185">Reference proteome</keyword>